<dbReference type="Gene3D" id="1.10.630.10">
    <property type="entry name" value="Cytochrome P450"/>
    <property type="match status" value="2"/>
</dbReference>
<dbReference type="InterPro" id="IPR002401">
    <property type="entry name" value="Cyt_P450_E_grp-I"/>
</dbReference>
<keyword evidence="4 9" id="KW-1133">Transmembrane helix</keyword>
<name>A0A7J7HH46_CAMSI</name>
<dbReference type="GO" id="GO:0016705">
    <property type="term" value="F:oxidoreductase activity, acting on paired donors, with incorporation or reduction of molecular oxygen"/>
    <property type="evidence" value="ECO:0007669"/>
    <property type="project" value="InterPro"/>
</dbReference>
<dbReference type="GO" id="GO:0005506">
    <property type="term" value="F:iron ion binding"/>
    <property type="evidence" value="ECO:0007669"/>
    <property type="project" value="InterPro"/>
</dbReference>
<evidence type="ECO:0000256" key="8">
    <source>
        <dbReference type="RuleBase" id="RU000461"/>
    </source>
</evidence>
<dbReference type="EMBL" id="JACBKZ010000004">
    <property type="protein sequence ID" value="KAF5951581.1"/>
    <property type="molecule type" value="Genomic_DNA"/>
</dbReference>
<organism evidence="10 11">
    <name type="scientific">Camellia sinensis</name>
    <name type="common">Tea plant</name>
    <name type="synonym">Thea sinensis</name>
    <dbReference type="NCBI Taxonomy" id="4442"/>
    <lineage>
        <taxon>Eukaryota</taxon>
        <taxon>Viridiplantae</taxon>
        <taxon>Streptophyta</taxon>
        <taxon>Embryophyta</taxon>
        <taxon>Tracheophyta</taxon>
        <taxon>Spermatophyta</taxon>
        <taxon>Magnoliopsida</taxon>
        <taxon>eudicotyledons</taxon>
        <taxon>Gunneridae</taxon>
        <taxon>Pentapetalae</taxon>
        <taxon>asterids</taxon>
        <taxon>Ericales</taxon>
        <taxon>Theaceae</taxon>
        <taxon>Camellia</taxon>
    </lineage>
</organism>
<feature type="transmembrane region" description="Helical" evidence="9">
    <location>
        <begin position="462"/>
        <end position="484"/>
    </location>
</feature>
<evidence type="ECO:0000256" key="7">
    <source>
        <dbReference type="PIRSR" id="PIRSR602401-1"/>
    </source>
</evidence>
<comment type="caution">
    <text evidence="10">The sequence shown here is derived from an EMBL/GenBank/DDBJ whole genome shotgun (WGS) entry which is preliminary data.</text>
</comment>
<keyword evidence="8" id="KW-0503">Monooxygenase</keyword>
<dbReference type="InterPro" id="IPR036396">
    <property type="entry name" value="Cyt_P450_sf"/>
</dbReference>
<keyword evidence="7 8" id="KW-0349">Heme</keyword>
<evidence type="ECO:0000313" key="10">
    <source>
        <dbReference type="EMBL" id="KAF5951581.1"/>
    </source>
</evidence>
<comment type="similarity">
    <text evidence="8">Belongs to the cytochrome P450 family.</text>
</comment>
<dbReference type="PANTHER" id="PTHR24286:SF305">
    <property type="entry name" value="CYTOCHROME P450 708A2"/>
    <property type="match status" value="1"/>
</dbReference>
<evidence type="ECO:0008006" key="12">
    <source>
        <dbReference type="Google" id="ProtNLM"/>
    </source>
</evidence>
<accession>A0A7J7HH46</accession>
<dbReference type="AlphaFoldDB" id="A0A7J7HH46"/>
<keyword evidence="11" id="KW-1185">Reference proteome</keyword>
<proteinExistence type="inferred from homology"/>
<evidence type="ECO:0000256" key="5">
    <source>
        <dbReference type="ARBA" id="ARBA00023002"/>
    </source>
</evidence>
<keyword evidence="9" id="KW-0472">Membrane</keyword>
<dbReference type="GO" id="GO:0010268">
    <property type="term" value="P:brassinosteroid homeostasis"/>
    <property type="evidence" value="ECO:0007669"/>
    <property type="project" value="TreeGrafter"/>
</dbReference>
<keyword evidence="3 7" id="KW-0479">Metal-binding</keyword>
<evidence type="ECO:0000256" key="4">
    <source>
        <dbReference type="ARBA" id="ARBA00022989"/>
    </source>
</evidence>
<dbReference type="PANTHER" id="PTHR24286">
    <property type="entry name" value="CYTOCHROME P450 26"/>
    <property type="match status" value="1"/>
</dbReference>
<dbReference type="PRINTS" id="PR00463">
    <property type="entry name" value="EP450I"/>
</dbReference>
<dbReference type="InterPro" id="IPR001128">
    <property type="entry name" value="Cyt_P450"/>
</dbReference>
<protein>
    <recommendedName>
        <fullName evidence="12">Cytochrome P450</fullName>
    </recommendedName>
</protein>
<comment type="cofactor">
    <cofactor evidence="7">
        <name>heme</name>
        <dbReference type="ChEBI" id="CHEBI:30413"/>
    </cofactor>
</comment>
<evidence type="ECO:0000256" key="3">
    <source>
        <dbReference type="ARBA" id="ARBA00022723"/>
    </source>
</evidence>
<feature type="transmembrane region" description="Helical" evidence="9">
    <location>
        <begin position="6"/>
        <end position="24"/>
    </location>
</feature>
<keyword evidence="5 8" id="KW-0560">Oxidoreductase</keyword>
<dbReference type="GO" id="GO:0004497">
    <property type="term" value="F:monooxygenase activity"/>
    <property type="evidence" value="ECO:0007669"/>
    <property type="project" value="UniProtKB-KW"/>
</dbReference>
<evidence type="ECO:0000256" key="2">
    <source>
        <dbReference type="ARBA" id="ARBA00022692"/>
    </source>
</evidence>
<keyword evidence="6 7" id="KW-0408">Iron</keyword>
<dbReference type="Proteomes" id="UP000593564">
    <property type="component" value="Unassembled WGS sequence"/>
</dbReference>
<dbReference type="SUPFAM" id="SSF48264">
    <property type="entry name" value="Cytochrome P450"/>
    <property type="match status" value="2"/>
</dbReference>
<gene>
    <name evidence="10" type="ORF">HYC85_009525</name>
</gene>
<reference evidence="10 11" key="2">
    <citation type="submission" date="2020-07" db="EMBL/GenBank/DDBJ databases">
        <title>Genome assembly of wild tea tree DASZ reveals pedigree and selection history of tea varieties.</title>
        <authorList>
            <person name="Zhang W."/>
        </authorList>
    </citation>
    <scope>NUCLEOTIDE SEQUENCE [LARGE SCALE GENOMIC DNA]</scope>
    <source>
        <strain evidence="11">cv. G240</strain>
        <tissue evidence="10">Leaf</tissue>
    </source>
</reference>
<dbReference type="GO" id="GO:0016125">
    <property type="term" value="P:sterol metabolic process"/>
    <property type="evidence" value="ECO:0007669"/>
    <property type="project" value="TreeGrafter"/>
</dbReference>
<keyword evidence="2 9" id="KW-0812">Transmembrane</keyword>
<evidence type="ECO:0000256" key="9">
    <source>
        <dbReference type="SAM" id="Phobius"/>
    </source>
</evidence>
<comment type="subcellular location">
    <subcellularLocation>
        <location evidence="1">Membrane</location>
        <topology evidence="1">Single-pass membrane protein</topology>
    </subcellularLocation>
</comment>
<reference evidence="11" key="1">
    <citation type="journal article" date="2020" name="Nat. Commun.">
        <title>Genome assembly of wild tea tree DASZ reveals pedigree and selection history of tea varieties.</title>
        <authorList>
            <person name="Zhang W."/>
            <person name="Zhang Y."/>
            <person name="Qiu H."/>
            <person name="Guo Y."/>
            <person name="Wan H."/>
            <person name="Zhang X."/>
            <person name="Scossa F."/>
            <person name="Alseekh S."/>
            <person name="Zhang Q."/>
            <person name="Wang P."/>
            <person name="Xu L."/>
            <person name="Schmidt M.H."/>
            <person name="Jia X."/>
            <person name="Li D."/>
            <person name="Zhu A."/>
            <person name="Guo F."/>
            <person name="Chen W."/>
            <person name="Ni D."/>
            <person name="Usadel B."/>
            <person name="Fernie A.R."/>
            <person name="Wen W."/>
        </authorList>
    </citation>
    <scope>NUCLEOTIDE SEQUENCE [LARGE SCALE GENOMIC DNA]</scope>
    <source>
        <strain evidence="11">cv. G240</strain>
    </source>
</reference>
<dbReference type="PROSITE" id="PS00086">
    <property type="entry name" value="CYTOCHROME_P450"/>
    <property type="match status" value="1"/>
</dbReference>
<evidence type="ECO:0000313" key="11">
    <source>
        <dbReference type="Proteomes" id="UP000593564"/>
    </source>
</evidence>
<dbReference type="Pfam" id="PF00067">
    <property type="entry name" value="p450"/>
    <property type="match status" value="2"/>
</dbReference>
<dbReference type="InterPro" id="IPR017972">
    <property type="entry name" value="Cyt_P450_CS"/>
</dbReference>
<dbReference type="GO" id="GO:0016020">
    <property type="term" value="C:membrane"/>
    <property type="evidence" value="ECO:0007669"/>
    <property type="project" value="UniProtKB-SubCell"/>
</dbReference>
<dbReference type="GO" id="GO:0020037">
    <property type="term" value="F:heme binding"/>
    <property type="evidence" value="ECO:0007669"/>
    <property type="project" value="InterPro"/>
</dbReference>
<evidence type="ECO:0000256" key="6">
    <source>
        <dbReference type="ARBA" id="ARBA00023004"/>
    </source>
</evidence>
<sequence>MLSLGVVLSTFVVALVTIFITHWVRKWRNPKCENGVLPPGSMGLPLIGETIQLLIPSRSLELHPFISKRVQRYGPVFRTNIAGKPVVLTTDPKFNHYILTEEGKSIELWYLDTFTSMLPIYAVGNVQKYMRNTTLSWFGVEGIRVNLFSQIEQVIQTTLRHWSTNQIVDVKHDAASMIFDFTLKQLISYDWEKSSEKPLSKRFSSLLHGLLCLPLDIPGTTFHQTVKDRKEMLSIMSDAIVERMNSPNKIQMDFLDTVMEDLKTRKFVTPDFLSNFMFGILFANYEPITSVILLSLKLLSEHPSILEELTAENEAIIRNRKNPDSPLSWEEYKSMTFTLNVVNEVLRLGNVVPGLLRRVTKDIKFNGYTVPVGWAIMIVTSAHQLNPEAFKNPVKFNPSRWKDLDPTVISKNFMPFGGGTRQCAGADYARAFACTFLHVLVTKYSWTKVKGGNISRRPKNMLSLGVVLSTFVVALVTIFITHWVRKWRNPKCENGVLPPGSMGLPLIGETIQLLIPSRSLELHPFISKRVQRYGPVFRTNIAGKPVVLTTDPKFNHYILTEEGKSIELWYLDTFTSMLPIYAVGNVQKYMRNTTLSWFGVEGIRVNLFSQIEQVIQTTLRHWSTNQIVDVKHDAASMIFDFTLKQLISYDWEKSSEKPLSKRFSSLLHGLLCLPLDIPGPKGDAKHNEGCHSGENEFP</sequence>
<evidence type="ECO:0000256" key="1">
    <source>
        <dbReference type="ARBA" id="ARBA00004167"/>
    </source>
</evidence>
<feature type="binding site" description="axial binding residue" evidence="7">
    <location>
        <position position="423"/>
    </location>
    <ligand>
        <name>heme</name>
        <dbReference type="ChEBI" id="CHEBI:30413"/>
    </ligand>
    <ligandPart>
        <name>Fe</name>
        <dbReference type="ChEBI" id="CHEBI:18248"/>
    </ligandPart>
</feature>
<dbReference type="GO" id="GO:0016132">
    <property type="term" value="P:brassinosteroid biosynthetic process"/>
    <property type="evidence" value="ECO:0007669"/>
    <property type="project" value="TreeGrafter"/>
</dbReference>